<dbReference type="GO" id="GO:0097049">
    <property type="term" value="P:motor neuron apoptotic process"/>
    <property type="evidence" value="ECO:0007669"/>
    <property type="project" value="TreeGrafter"/>
</dbReference>
<dbReference type="GO" id="GO:0005031">
    <property type="term" value="F:tumor necrosis factor receptor activity"/>
    <property type="evidence" value="ECO:0007669"/>
    <property type="project" value="TreeGrafter"/>
</dbReference>
<evidence type="ECO:0000256" key="10">
    <source>
        <dbReference type="ARBA" id="ARBA00023157"/>
    </source>
</evidence>
<dbReference type="PRINTS" id="PR01680">
    <property type="entry name" value="TNFACTORR6"/>
</dbReference>
<dbReference type="GO" id="GO:0097192">
    <property type="term" value="P:extrinsic apoptotic signaling pathway in absence of ligand"/>
    <property type="evidence" value="ECO:0007669"/>
    <property type="project" value="TreeGrafter"/>
</dbReference>
<dbReference type="STRING" id="48699.ENSPLAP00000025180"/>
<keyword evidence="9" id="KW-0564">Palmitate</keyword>
<evidence type="ECO:0000256" key="7">
    <source>
        <dbReference type="ARBA" id="ARBA00022737"/>
    </source>
</evidence>
<keyword evidence="7" id="KW-0677">Repeat</keyword>
<dbReference type="GO" id="GO:0032872">
    <property type="term" value="P:regulation of stress-activated MAPK cascade"/>
    <property type="evidence" value="ECO:0007669"/>
    <property type="project" value="TreeGrafter"/>
</dbReference>
<sequence>KKEPRKEHFKETSRFHVAVFKKRCGSSIHREKKKKKKNKNKGSQVRRNTRVLNEIFLVTCCDVSPVSTELNVRHSFREKLRVKRQGCRDGTYEHNGINCCKCAAGQKVVEHCTKTADDRECAFCDDGTYNSEPNSKDSCEICTSCGPENANLEVKERCTAINDTKCTCKEGYYCPTKEGTCKICHPCTRCDSTGIKDACTPTSDAVCNEESSGLTGGANAGIVIAVFFVVAVVVAVVAMFRKKILGFLKKDTPKPSGPVSDPLLPVDMEPHIVDIAEIIGWKDMCQIALSCQMANSIENAKLSHHNDGEMWTLELLRKWMEAKGMPASVELIAILRKMRKNSKADKIKDILYPMDSPTQCSSA</sequence>
<dbReference type="Pfam" id="PF00020">
    <property type="entry name" value="TNFR_c6"/>
    <property type="match status" value="2"/>
</dbReference>
<evidence type="ECO:0000256" key="8">
    <source>
        <dbReference type="ARBA" id="ARBA00022860"/>
    </source>
</evidence>
<feature type="disulfide bond" evidence="16">
    <location>
        <begin position="124"/>
        <end position="139"/>
    </location>
</feature>
<accession>A0A3B3VHF3</accession>
<evidence type="ECO:0000256" key="3">
    <source>
        <dbReference type="ARBA" id="ARBA00015761"/>
    </source>
</evidence>
<reference evidence="20" key="1">
    <citation type="submission" date="2025-08" db="UniProtKB">
        <authorList>
            <consortium name="Ensembl"/>
        </authorList>
    </citation>
    <scope>IDENTIFICATION</scope>
</reference>
<keyword evidence="21" id="KW-1185">Reference proteome</keyword>
<evidence type="ECO:0000256" key="13">
    <source>
        <dbReference type="ARBA" id="ARBA00030181"/>
    </source>
</evidence>
<evidence type="ECO:0000256" key="18">
    <source>
        <dbReference type="SAM" id="Phobius"/>
    </source>
</evidence>
<keyword evidence="6" id="KW-0732">Signal</keyword>
<dbReference type="GeneTree" id="ENSGT00950000183126"/>
<dbReference type="GO" id="GO:0097527">
    <property type="term" value="P:necroptotic signaling pathway"/>
    <property type="evidence" value="ECO:0007669"/>
    <property type="project" value="TreeGrafter"/>
</dbReference>
<comment type="caution">
    <text evidence="16">Lacks conserved residue(s) required for the propagation of feature annotation.</text>
</comment>
<evidence type="ECO:0000256" key="2">
    <source>
        <dbReference type="ARBA" id="ARBA00004285"/>
    </source>
</evidence>
<evidence type="ECO:0000256" key="12">
    <source>
        <dbReference type="ARBA" id="ARBA00023288"/>
    </source>
</evidence>
<dbReference type="Gene3D" id="1.10.533.10">
    <property type="entry name" value="Death Domain, Fas"/>
    <property type="match status" value="1"/>
</dbReference>
<feature type="region of interest" description="Disordered" evidence="17">
    <location>
        <begin position="26"/>
        <end position="46"/>
    </location>
</feature>
<dbReference type="GO" id="GO:0005516">
    <property type="term" value="F:calmodulin binding"/>
    <property type="evidence" value="ECO:0007669"/>
    <property type="project" value="UniProtKB-KW"/>
</dbReference>
<evidence type="ECO:0000256" key="11">
    <source>
        <dbReference type="ARBA" id="ARBA00023180"/>
    </source>
</evidence>
<dbReference type="SUPFAM" id="SSF47986">
    <property type="entry name" value="DEATH domain"/>
    <property type="match status" value="1"/>
</dbReference>
<evidence type="ECO:0000256" key="16">
    <source>
        <dbReference type="PROSITE-ProRule" id="PRU00206"/>
    </source>
</evidence>
<evidence type="ECO:0000259" key="19">
    <source>
        <dbReference type="PROSITE" id="PS50050"/>
    </source>
</evidence>
<feature type="compositionally biased region" description="Basic residues" evidence="17">
    <location>
        <begin position="26"/>
        <end position="40"/>
    </location>
</feature>
<evidence type="ECO:0000313" key="20">
    <source>
        <dbReference type="Ensembl" id="ENSPLAP00000025180.1"/>
    </source>
</evidence>
<dbReference type="Pfam" id="PF00531">
    <property type="entry name" value="Death"/>
    <property type="match status" value="1"/>
</dbReference>
<evidence type="ECO:0000256" key="1">
    <source>
        <dbReference type="ARBA" id="ARBA00004251"/>
    </source>
</evidence>
<dbReference type="Ensembl" id="ENSPLAT00000001491.1">
    <property type="protein sequence ID" value="ENSPLAP00000025180.1"/>
    <property type="gene ID" value="ENSPLAG00000011993.1"/>
</dbReference>
<evidence type="ECO:0000256" key="4">
    <source>
        <dbReference type="ARBA" id="ARBA00022475"/>
    </source>
</evidence>
<evidence type="ECO:0000256" key="15">
    <source>
        <dbReference type="ARBA" id="ARBA00032502"/>
    </source>
</evidence>
<evidence type="ECO:0000313" key="21">
    <source>
        <dbReference type="Proteomes" id="UP000261500"/>
    </source>
</evidence>
<feature type="transmembrane region" description="Helical" evidence="18">
    <location>
        <begin position="220"/>
        <end position="240"/>
    </location>
</feature>
<evidence type="ECO:0000256" key="14">
    <source>
        <dbReference type="ARBA" id="ARBA00032338"/>
    </source>
</evidence>
<dbReference type="GO" id="GO:0045121">
    <property type="term" value="C:membrane raft"/>
    <property type="evidence" value="ECO:0007669"/>
    <property type="project" value="UniProtKB-SubCell"/>
</dbReference>
<evidence type="ECO:0000256" key="5">
    <source>
        <dbReference type="ARBA" id="ARBA00022703"/>
    </source>
</evidence>
<dbReference type="GO" id="GO:0031265">
    <property type="term" value="C:CD95 death-inducing signaling complex"/>
    <property type="evidence" value="ECO:0007669"/>
    <property type="project" value="TreeGrafter"/>
</dbReference>
<dbReference type="GO" id="GO:0009897">
    <property type="term" value="C:external side of plasma membrane"/>
    <property type="evidence" value="ECO:0007669"/>
    <property type="project" value="TreeGrafter"/>
</dbReference>
<feature type="domain" description="TNFR-Cys" evidence="19">
    <location>
        <begin position="167"/>
        <end position="207"/>
    </location>
</feature>
<dbReference type="PANTHER" id="PTHR46874:SF1">
    <property type="entry name" value="TUMOR NECROSIS FACTOR RECEPTOR SUPERFAMILY MEMBER 6"/>
    <property type="match status" value="1"/>
</dbReference>
<evidence type="ECO:0000256" key="6">
    <source>
        <dbReference type="ARBA" id="ARBA00022729"/>
    </source>
</evidence>
<evidence type="ECO:0000256" key="9">
    <source>
        <dbReference type="ARBA" id="ARBA00023139"/>
    </source>
</evidence>
<evidence type="ECO:0000256" key="17">
    <source>
        <dbReference type="SAM" id="MobiDB-lite"/>
    </source>
</evidence>
<keyword evidence="5" id="KW-0053">Apoptosis</keyword>
<dbReference type="Gene3D" id="2.10.50.10">
    <property type="entry name" value="Tumor Necrosis Factor Receptor, subunit A, domain 2"/>
    <property type="match status" value="2"/>
</dbReference>
<dbReference type="GO" id="GO:0006924">
    <property type="term" value="P:activation-induced cell death of T cells"/>
    <property type="evidence" value="ECO:0007669"/>
    <property type="project" value="TreeGrafter"/>
</dbReference>
<dbReference type="AlphaFoldDB" id="A0A3B3VHF3"/>
<keyword evidence="10 16" id="KW-1015">Disulfide bond</keyword>
<organism evidence="20 21">
    <name type="scientific">Poecilia latipinna</name>
    <name type="common">sailfin molly</name>
    <dbReference type="NCBI Taxonomy" id="48699"/>
    <lineage>
        <taxon>Eukaryota</taxon>
        <taxon>Metazoa</taxon>
        <taxon>Chordata</taxon>
        <taxon>Craniata</taxon>
        <taxon>Vertebrata</taxon>
        <taxon>Euteleostomi</taxon>
        <taxon>Actinopterygii</taxon>
        <taxon>Neopterygii</taxon>
        <taxon>Teleostei</taxon>
        <taxon>Neoteleostei</taxon>
        <taxon>Acanthomorphata</taxon>
        <taxon>Ovalentaria</taxon>
        <taxon>Atherinomorphae</taxon>
        <taxon>Cyprinodontiformes</taxon>
        <taxon>Poeciliidae</taxon>
        <taxon>Poeciliinae</taxon>
        <taxon>Poecilia</taxon>
    </lineage>
</organism>
<dbReference type="Proteomes" id="UP000261500">
    <property type="component" value="Unplaced"/>
</dbReference>
<feature type="repeat" description="TNFR-Cys" evidence="16">
    <location>
        <begin position="167"/>
        <end position="207"/>
    </location>
</feature>
<keyword evidence="4" id="KW-1003">Cell membrane</keyword>
<proteinExistence type="predicted"/>
<keyword evidence="18" id="KW-0812">Transmembrane</keyword>
<keyword evidence="11" id="KW-0325">Glycoprotein</keyword>
<dbReference type="InterPro" id="IPR008063">
    <property type="entry name" value="Fas_rcpt"/>
</dbReference>
<dbReference type="CDD" id="cd13423">
    <property type="entry name" value="TNFRSF6_teleost"/>
    <property type="match status" value="1"/>
</dbReference>
<name>A0A3B3VHF3_9TELE</name>
<keyword evidence="18" id="KW-1133">Transmembrane helix</keyword>
<dbReference type="InterPro" id="IPR000488">
    <property type="entry name" value="Death_dom"/>
</dbReference>
<dbReference type="GO" id="GO:0006955">
    <property type="term" value="P:immune response"/>
    <property type="evidence" value="ECO:0007669"/>
    <property type="project" value="InterPro"/>
</dbReference>
<dbReference type="PROSITE" id="PS50050">
    <property type="entry name" value="TNFR_NGFR_2"/>
    <property type="match status" value="2"/>
</dbReference>
<keyword evidence="8" id="KW-0112">Calmodulin-binding</keyword>
<feature type="domain" description="TNFR-Cys" evidence="19">
    <location>
        <begin position="123"/>
        <end position="166"/>
    </location>
</feature>
<dbReference type="SMART" id="SM00208">
    <property type="entry name" value="TNFR"/>
    <property type="match status" value="3"/>
</dbReference>
<keyword evidence="18" id="KW-0472">Membrane</keyword>
<dbReference type="SUPFAM" id="SSF57586">
    <property type="entry name" value="TNF receptor-like"/>
    <property type="match status" value="2"/>
</dbReference>
<reference evidence="20" key="2">
    <citation type="submission" date="2025-09" db="UniProtKB">
        <authorList>
            <consortium name="Ensembl"/>
        </authorList>
    </citation>
    <scope>IDENTIFICATION</scope>
</reference>
<comment type="subcellular location">
    <subcellularLocation>
        <location evidence="1">Cell membrane</location>
        <topology evidence="1">Single-pass type I membrane protein</topology>
    </subcellularLocation>
    <subcellularLocation>
        <location evidence="2">Membrane raft</location>
    </subcellularLocation>
</comment>
<dbReference type="PANTHER" id="PTHR46874">
    <property type="entry name" value="TUMOR NECROSIS FACTOR RECEPTOR SUPERFAMILY MEMBER 6"/>
    <property type="match status" value="1"/>
</dbReference>
<dbReference type="GO" id="GO:0043066">
    <property type="term" value="P:negative regulation of apoptotic process"/>
    <property type="evidence" value="ECO:0007669"/>
    <property type="project" value="TreeGrafter"/>
</dbReference>
<dbReference type="InterPro" id="IPR001368">
    <property type="entry name" value="TNFR/NGFR_Cys_rich_reg"/>
</dbReference>
<protein>
    <recommendedName>
        <fullName evidence="3">Tumor necrosis factor receptor superfamily member 6</fullName>
    </recommendedName>
    <alternativeName>
        <fullName evidence="14">Apo-1 antigen</fullName>
    </alternativeName>
    <alternativeName>
        <fullName evidence="15">Apoptosis-mediating surface antigen FAS</fullName>
    </alternativeName>
    <alternativeName>
        <fullName evidence="13">FASLG receptor</fullName>
    </alternativeName>
</protein>
<dbReference type="InterPro" id="IPR034055">
    <property type="entry name" value="TNFRSF6_N_teleost"/>
</dbReference>
<keyword evidence="12" id="KW-0449">Lipoprotein</keyword>
<dbReference type="InterPro" id="IPR011029">
    <property type="entry name" value="DEATH-like_dom_sf"/>
</dbReference>
<feature type="repeat" description="TNFR-Cys" evidence="16">
    <location>
        <begin position="123"/>
        <end position="166"/>
    </location>
</feature>